<dbReference type="PANTHER" id="PTHR31595">
    <property type="entry name" value="LONG-CHAIN-ALCOHOL O-FATTY-ACYLTRANSFERASE 3-RELATED"/>
    <property type="match status" value="1"/>
</dbReference>
<keyword evidence="6 8" id="KW-0472">Membrane</keyword>
<feature type="transmembrane region" description="Helical" evidence="8">
    <location>
        <begin position="87"/>
        <end position="106"/>
    </location>
</feature>
<keyword evidence="4 8" id="KW-0812">Transmembrane</keyword>
<evidence type="ECO:0000256" key="6">
    <source>
        <dbReference type="ARBA" id="ARBA00023136"/>
    </source>
</evidence>
<evidence type="ECO:0000256" key="7">
    <source>
        <dbReference type="SAM" id="MobiDB-lite"/>
    </source>
</evidence>
<evidence type="ECO:0000256" key="1">
    <source>
        <dbReference type="ARBA" id="ARBA00004141"/>
    </source>
</evidence>
<reference evidence="10" key="1">
    <citation type="submission" date="2012-08" db="EMBL/GenBank/DDBJ databases">
        <title>Genome analysis of Colletotrichum orbiculare and Colletotrichum fructicola.</title>
        <authorList>
            <person name="Gan P.H.P."/>
            <person name="Ikeda K."/>
            <person name="Irieda H."/>
            <person name="Narusaka M."/>
            <person name="O'Connell R.J."/>
            <person name="Narusaka Y."/>
            <person name="Takano Y."/>
            <person name="Kubo Y."/>
            <person name="Shirasu K."/>
        </authorList>
    </citation>
    <scope>NUCLEOTIDE SEQUENCE</scope>
    <source>
        <strain evidence="10">Nara gc5</strain>
    </source>
</reference>
<accession>L2FRT0</accession>
<comment type="similarity">
    <text evidence="2">Belongs to the wax synthase family.</text>
</comment>
<evidence type="ECO:0000259" key="9">
    <source>
        <dbReference type="Pfam" id="PF13813"/>
    </source>
</evidence>
<feature type="domain" description="Wax synthase" evidence="9">
    <location>
        <begin position="377"/>
        <end position="463"/>
    </location>
</feature>
<dbReference type="GO" id="GO:0008374">
    <property type="term" value="F:O-acyltransferase activity"/>
    <property type="evidence" value="ECO:0007669"/>
    <property type="project" value="InterPro"/>
</dbReference>
<comment type="subcellular location">
    <subcellularLocation>
        <location evidence="1">Membrane</location>
        <topology evidence="1">Multi-pass membrane protein</topology>
    </subcellularLocation>
</comment>
<dbReference type="InterPro" id="IPR032805">
    <property type="entry name" value="Wax_synthase_dom"/>
</dbReference>
<dbReference type="AlphaFoldDB" id="L2FRT0"/>
<keyword evidence="5 8" id="KW-1133">Transmembrane helix</keyword>
<evidence type="ECO:0000256" key="5">
    <source>
        <dbReference type="ARBA" id="ARBA00022989"/>
    </source>
</evidence>
<feature type="compositionally biased region" description="Low complexity" evidence="7">
    <location>
        <begin position="169"/>
        <end position="179"/>
    </location>
</feature>
<dbReference type="EMBL" id="KB020921">
    <property type="protein sequence ID" value="ELA28418.1"/>
    <property type="molecule type" value="Genomic_DNA"/>
</dbReference>
<evidence type="ECO:0000313" key="10">
    <source>
        <dbReference type="EMBL" id="ELA28418.1"/>
    </source>
</evidence>
<name>L2FRT0_COLFN</name>
<dbReference type="GO" id="GO:0006629">
    <property type="term" value="P:lipid metabolic process"/>
    <property type="evidence" value="ECO:0007669"/>
    <property type="project" value="InterPro"/>
</dbReference>
<gene>
    <name evidence="10" type="ORF">CGGC5_10979</name>
</gene>
<dbReference type="GO" id="GO:0016020">
    <property type="term" value="C:membrane"/>
    <property type="evidence" value="ECO:0007669"/>
    <property type="project" value="UniProtKB-SubCell"/>
</dbReference>
<organism evidence="10">
    <name type="scientific">Colletotrichum fructicola (strain Nara gc5)</name>
    <name type="common">Anthracnose fungus</name>
    <name type="synonym">Colletotrichum gloeosporioides (strain Nara gc5)</name>
    <dbReference type="NCBI Taxonomy" id="1213859"/>
    <lineage>
        <taxon>Eukaryota</taxon>
        <taxon>Fungi</taxon>
        <taxon>Dikarya</taxon>
        <taxon>Ascomycota</taxon>
        <taxon>Pezizomycotina</taxon>
        <taxon>Sordariomycetes</taxon>
        <taxon>Hypocreomycetidae</taxon>
        <taxon>Glomerellales</taxon>
        <taxon>Glomerellaceae</taxon>
        <taxon>Colletotrichum</taxon>
        <taxon>Colletotrichum gloeosporioides species complex</taxon>
    </lineage>
</organism>
<feature type="compositionally biased region" description="Basic residues" evidence="7">
    <location>
        <begin position="183"/>
        <end position="195"/>
    </location>
</feature>
<keyword evidence="3" id="KW-0808">Transferase</keyword>
<evidence type="ECO:0000256" key="8">
    <source>
        <dbReference type="SAM" id="Phobius"/>
    </source>
</evidence>
<dbReference type="InterPro" id="IPR044851">
    <property type="entry name" value="Wax_synthase"/>
</dbReference>
<feature type="transmembrane region" description="Helical" evidence="8">
    <location>
        <begin position="62"/>
        <end position="80"/>
    </location>
</feature>
<feature type="transmembrane region" description="Helical" evidence="8">
    <location>
        <begin position="126"/>
        <end position="145"/>
    </location>
</feature>
<feature type="region of interest" description="Disordered" evidence="7">
    <location>
        <begin position="154"/>
        <end position="198"/>
    </location>
</feature>
<evidence type="ECO:0000256" key="2">
    <source>
        <dbReference type="ARBA" id="ARBA00007282"/>
    </source>
</evidence>
<protein>
    <recommendedName>
        <fullName evidence="9">Wax synthase domain-containing protein</fullName>
    </recommendedName>
</protein>
<sequence>MAAAITATLGVPNMTAPILANFSKPAADLVNASTPLLAAVVRDSYRAVFKARVAAGVSKPFVLPYGIFGTFILPILYMTIPHRKRPWVYAARWLVLAFIIAFNIKIMRETSSTNMSMGYTSGLSAFWGMLSSVTNLVFTAPQFDFERVARRKVSKTATSSPKPSRKSSRSNSPAARSNSQGGLRKRAGSKRRRNNKATAPDVNVDKYEYYWQSYPENGTFVERLGWVVDLYTNFRGVGWSWAVSSVPSPAPPEHPHTEELVKMETIPLETFVGCQTYKDERDFLWRKLIPVSLAYIILDIFKVKSTEDPYFIFGSTPFPLPPHLASTPHWLLSVYRHSGIICTLYASIVMVFSVHDLFQYYVFSKVFPMRGELWQYSSVFGSFSQVFDRGLAGFWGAWWHQTFRHSFSAPGNWLVQHGYLKQGTTTTKIIIMSIAFWLSGLLHGAGSVTAIPETNWLKPCSFFWASGVGVLLQKAFCTTFKPQIAKMPRIVRRFGNLMFVLVWLQVTVKPLADDFAETGLWLGGPVPGGRWVSVVGRRRGGSPTWKRSDVGILVSIGGRAVSVTRASAQATFMIMLRRSHVLFV</sequence>
<proteinExistence type="inferred from homology"/>
<dbReference type="Pfam" id="PF13813">
    <property type="entry name" value="MBOAT_2"/>
    <property type="match status" value="1"/>
</dbReference>
<evidence type="ECO:0000256" key="4">
    <source>
        <dbReference type="ARBA" id="ARBA00022692"/>
    </source>
</evidence>
<dbReference type="HOGENOM" id="CLU_021051_1_1_1"/>
<dbReference type="PANTHER" id="PTHR31595:SF67">
    <property type="entry name" value="WAX SYNTHASE DOMAIN-CONTAINING PROTEIN"/>
    <property type="match status" value="1"/>
</dbReference>
<evidence type="ECO:0000256" key="3">
    <source>
        <dbReference type="ARBA" id="ARBA00022679"/>
    </source>
</evidence>